<organism evidence="2">
    <name type="scientific">Glycine max</name>
    <name type="common">Soybean</name>
    <name type="synonym">Glycine hispida</name>
    <dbReference type="NCBI Taxonomy" id="3847"/>
    <lineage>
        <taxon>Eukaryota</taxon>
        <taxon>Viridiplantae</taxon>
        <taxon>Streptophyta</taxon>
        <taxon>Embryophyta</taxon>
        <taxon>Tracheophyta</taxon>
        <taxon>Spermatophyta</taxon>
        <taxon>Magnoliopsida</taxon>
        <taxon>eudicotyledons</taxon>
        <taxon>Gunneridae</taxon>
        <taxon>Pentapetalae</taxon>
        <taxon>rosids</taxon>
        <taxon>fabids</taxon>
        <taxon>Fabales</taxon>
        <taxon>Fabaceae</taxon>
        <taxon>Papilionoideae</taxon>
        <taxon>50 kb inversion clade</taxon>
        <taxon>NPAAA clade</taxon>
        <taxon>indigoferoid/millettioid clade</taxon>
        <taxon>Phaseoleae</taxon>
        <taxon>Glycine</taxon>
        <taxon>Glycine subgen. Soja</taxon>
    </lineage>
</organism>
<dbReference type="EnsemblPlants" id="KRH15927">
    <property type="protein sequence ID" value="KRH15927"/>
    <property type="gene ID" value="GLYMA_14G119700"/>
</dbReference>
<dbReference type="GO" id="GO:0005737">
    <property type="term" value="C:cytoplasm"/>
    <property type="evidence" value="ECO:0000318"/>
    <property type="project" value="GO_Central"/>
</dbReference>
<evidence type="ECO:0000313" key="2">
    <source>
        <dbReference type="EMBL" id="KRH15927.1"/>
    </source>
</evidence>
<dbReference type="SUPFAM" id="SSF52833">
    <property type="entry name" value="Thioredoxin-like"/>
    <property type="match status" value="1"/>
</dbReference>
<dbReference type="CDD" id="cd02947">
    <property type="entry name" value="TRX_family"/>
    <property type="match status" value="1"/>
</dbReference>
<protein>
    <recommendedName>
        <fullName evidence="1">Thioredoxin domain-containing protein</fullName>
    </recommendedName>
</protein>
<name>K7M773_SOYBN</name>
<proteinExistence type="predicted"/>
<dbReference type="GO" id="GO:0015035">
    <property type="term" value="F:protein-disulfide reductase activity"/>
    <property type="evidence" value="ECO:0000318"/>
    <property type="project" value="GO_Central"/>
</dbReference>
<dbReference type="AlphaFoldDB" id="K7M773"/>
<dbReference type="Gramene" id="KRH15927">
    <property type="protein sequence ID" value="KRH15927"/>
    <property type="gene ID" value="GLYMA_14G119700"/>
</dbReference>
<reference evidence="2 3" key="1">
    <citation type="journal article" date="2010" name="Nature">
        <title>Genome sequence of the palaeopolyploid soybean.</title>
        <authorList>
            <person name="Schmutz J."/>
            <person name="Cannon S.B."/>
            <person name="Schlueter J."/>
            <person name="Ma J."/>
            <person name="Mitros T."/>
            <person name="Nelson W."/>
            <person name="Hyten D.L."/>
            <person name="Song Q."/>
            <person name="Thelen J.J."/>
            <person name="Cheng J."/>
            <person name="Xu D."/>
            <person name="Hellsten U."/>
            <person name="May G.D."/>
            <person name="Yu Y."/>
            <person name="Sakurai T."/>
            <person name="Umezawa T."/>
            <person name="Bhattacharyya M.K."/>
            <person name="Sandhu D."/>
            <person name="Valliyodan B."/>
            <person name="Lindquist E."/>
            <person name="Peto M."/>
            <person name="Grant D."/>
            <person name="Shu S."/>
            <person name="Goodstein D."/>
            <person name="Barry K."/>
            <person name="Futrell-Griggs M."/>
            <person name="Abernathy B."/>
            <person name="Du J."/>
            <person name="Tian Z."/>
            <person name="Zhu L."/>
            <person name="Gill N."/>
            <person name="Joshi T."/>
            <person name="Libault M."/>
            <person name="Sethuraman A."/>
            <person name="Zhang X.-C."/>
            <person name="Shinozaki K."/>
            <person name="Nguyen H.T."/>
            <person name="Wing R.A."/>
            <person name="Cregan P."/>
            <person name="Specht J."/>
            <person name="Grimwood J."/>
            <person name="Rokhsar D."/>
            <person name="Stacey G."/>
            <person name="Shoemaker R.C."/>
            <person name="Jackson S.A."/>
        </authorList>
    </citation>
    <scope>NUCLEOTIDE SEQUENCE</scope>
    <source>
        <strain evidence="3">cv. Williams 82</strain>
        <tissue evidence="2">Callus</tissue>
    </source>
</reference>
<feature type="domain" description="Thioredoxin" evidence="1">
    <location>
        <begin position="84"/>
        <end position="125"/>
    </location>
</feature>
<keyword evidence="4" id="KW-1185">Reference proteome</keyword>
<dbReference type="Pfam" id="PF00085">
    <property type="entry name" value="Thioredoxin"/>
    <property type="match status" value="1"/>
</dbReference>
<dbReference type="SMR" id="K7M773"/>
<dbReference type="InParanoid" id="K7M773"/>
<sequence>MALENCVAVTTVGTSARPQCLHPFSKREKLVFPTFRGFKKSLTKTKSRFICNAREAVDEVRAVTDSSWNNIVIASETPLHHGVLAKEYAGKIACFKLNTDDCPNIATEYGIRSIATVLLFKNGEKKA</sequence>
<dbReference type="InterPro" id="IPR036249">
    <property type="entry name" value="Thioredoxin-like_sf"/>
</dbReference>
<dbReference type="eggNOG" id="KOG0910">
    <property type="taxonomic scope" value="Eukaryota"/>
</dbReference>
<reference evidence="2" key="3">
    <citation type="submission" date="2018-07" db="EMBL/GenBank/DDBJ databases">
        <title>WGS assembly of Glycine max.</title>
        <authorList>
            <person name="Schmutz J."/>
            <person name="Cannon S."/>
            <person name="Schlueter J."/>
            <person name="Ma J."/>
            <person name="Mitros T."/>
            <person name="Nelson W."/>
            <person name="Hyten D."/>
            <person name="Song Q."/>
            <person name="Thelen J."/>
            <person name="Cheng J."/>
            <person name="Xu D."/>
            <person name="Hellsten U."/>
            <person name="May G."/>
            <person name="Yu Y."/>
            <person name="Sakurai T."/>
            <person name="Umezawa T."/>
            <person name="Bhattacharyya M."/>
            <person name="Sandhu D."/>
            <person name="Valliyodan B."/>
            <person name="Lindquist E."/>
            <person name="Peto M."/>
            <person name="Grant D."/>
            <person name="Shu S."/>
            <person name="Goodstein D."/>
            <person name="Barry K."/>
            <person name="Futrell-Griggs M."/>
            <person name="Abernathy B."/>
            <person name="Du J."/>
            <person name="Tian Z."/>
            <person name="Zhu L."/>
            <person name="Gill N."/>
            <person name="Joshi T."/>
            <person name="Libault M."/>
            <person name="Sethuraman A."/>
            <person name="Zhang X."/>
            <person name="Shinozaki K."/>
            <person name="Nguyen H."/>
            <person name="Wing R."/>
            <person name="Cregan P."/>
            <person name="Specht J."/>
            <person name="Grimwood J."/>
            <person name="Rokhsar D."/>
            <person name="Stacey G."/>
            <person name="Shoemaker R."/>
            <person name="Jackson S."/>
        </authorList>
    </citation>
    <scope>NUCLEOTIDE SEQUENCE</scope>
    <source>
        <tissue evidence="2">Callus</tissue>
    </source>
</reference>
<dbReference type="STRING" id="3847.K7M773"/>
<dbReference type="HOGENOM" id="CLU_090389_0_2_1"/>
<dbReference type="PANTHER" id="PTHR45663:SF42">
    <property type="entry name" value="THIOREDOXIN M5, CHLOROPLASTIC"/>
    <property type="match status" value="1"/>
</dbReference>
<gene>
    <name evidence="2" type="ORF">GLYMA_14G119700</name>
</gene>
<dbReference type="Proteomes" id="UP000008827">
    <property type="component" value="Chromosome 14"/>
</dbReference>
<dbReference type="PaxDb" id="3847-GLYMA14G27363.1"/>
<evidence type="ECO:0000259" key="1">
    <source>
        <dbReference type="Pfam" id="PF00085"/>
    </source>
</evidence>
<accession>K7M773</accession>
<reference evidence="3" key="2">
    <citation type="submission" date="2018-02" db="UniProtKB">
        <authorList>
            <consortium name="EnsemblPlants"/>
        </authorList>
    </citation>
    <scope>IDENTIFICATION</scope>
    <source>
        <strain evidence="3">Williams 82</strain>
    </source>
</reference>
<dbReference type="InterPro" id="IPR013766">
    <property type="entry name" value="Thioredoxin_domain"/>
</dbReference>
<dbReference type="PANTHER" id="PTHR45663">
    <property type="entry name" value="GEO12009P1"/>
    <property type="match status" value="1"/>
</dbReference>
<dbReference type="Gene3D" id="3.40.30.10">
    <property type="entry name" value="Glutaredoxin"/>
    <property type="match status" value="1"/>
</dbReference>
<evidence type="ECO:0000313" key="4">
    <source>
        <dbReference type="Proteomes" id="UP000008827"/>
    </source>
</evidence>
<evidence type="ECO:0000313" key="3">
    <source>
        <dbReference type="EnsemblPlants" id="KRH15927"/>
    </source>
</evidence>
<dbReference type="EMBL" id="CM000847">
    <property type="protein sequence ID" value="KRH15927.1"/>
    <property type="molecule type" value="Genomic_DNA"/>
</dbReference>
<dbReference type="OMA" id="RFICNAR"/>